<comment type="caution">
    <text evidence="2">The sequence shown here is derived from an EMBL/GenBank/DDBJ whole genome shotgun (WGS) entry which is preliminary data.</text>
</comment>
<gene>
    <name evidence="2" type="ORF">JCM9157_3965</name>
</gene>
<protein>
    <submittedName>
        <fullName evidence="2">Alpha/beta superfamily hydrolase</fullName>
    </submittedName>
</protein>
<dbReference type="GO" id="GO:0008236">
    <property type="term" value="F:serine-type peptidase activity"/>
    <property type="evidence" value="ECO:0007669"/>
    <property type="project" value="InterPro"/>
</dbReference>
<dbReference type="Proteomes" id="UP000018896">
    <property type="component" value="Unassembled WGS sequence"/>
</dbReference>
<dbReference type="InterPro" id="IPR029058">
    <property type="entry name" value="AB_hydrolase_fold"/>
</dbReference>
<dbReference type="STRING" id="1236973.JCM9157_3965"/>
<organism evidence="2 3">
    <name type="scientific">Halalkalibacter akibai (strain ATCC 43226 / DSM 21942 / CIP 109018 / JCM 9157 / 1139)</name>
    <name type="common">Bacillus akibai</name>
    <dbReference type="NCBI Taxonomy" id="1236973"/>
    <lineage>
        <taxon>Bacteria</taxon>
        <taxon>Bacillati</taxon>
        <taxon>Bacillota</taxon>
        <taxon>Bacilli</taxon>
        <taxon>Bacillales</taxon>
        <taxon>Bacillaceae</taxon>
        <taxon>Halalkalibacter</taxon>
    </lineage>
</organism>
<dbReference type="SUPFAM" id="SSF53474">
    <property type="entry name" value="alpha/beta-Hydrolases"/>
    <property type="match status" value="1"/>
</dbReference>
<reference evidence="2 3" key="1">
    <citation type="journal article" date="2014" name="Genome Announc.">
        <title>Draft Genome Sequences of Three Alkaliphilic Bacillus Strains, Bacillus wakoensis JCM 9140T, Bacillus akibai JCM 9157T, and Bacillus hemicellulosilyticus JCM 9152T.</title>
        <authorList>
            <person name="Yuki M."/>
            <person name="Oshima K."/>
            <person name="Suda W."/>
            <person name="Oshida Y."/>
            <person name="Kitamura K."/>
            <person name="Iida T."/>
            <person name="Hattori M."/>
            <person name="Ohkuma M."/>
        </authorList>
    </citation>
    <scope>NUCLEOTIDE SEQUENCE [LARGE SCALE GENOMIC DNA]</scope>
    <source>
        <strain evidence="2 3">JCM 9157</strain>
    </source>
</reference>
<dbReference type="Gene3D" id="3.40.50.1820">
    <property type="entry name" value="alpha/beta hydrolase"/>
    <property type="match status" value="1"/>
</dbReference>
<dbReference type="eggNOG" id="COG1073">
    <property type="taxonomic scope" value="Bacteria"/>
</dbReference>
<dbReference type="GO" id="GO:0052689">
    <property type="term" value="F:carboxylic ester hydrolase activity"/>
    <property type="evidence" value="ECO:0007669"/>
    <property type="project" value="TreeGrafter"/>
</dbReference>
<dbReference type="PANTHER" id="PTHR43265:SF1">
    <property type="entry name" value="ESTERASE ESTD"/>
    <property type="match status" value="1"/>
</dbReference>
<dbReference type="PANTHER" id="PTHR43265">
    <property type="entry name" value="ESTERASE ESTD"/>
    <property type="match status" value="1"/>
</dbReference>
<evidence type="ECO:0000313" key="2">
    <source>
        <dbReference type="EMBL" id="GAE36748.1"/>
    </source>
</evidence>
<dbReference type="EMBL" id="BAUV01000042">
    <property type="protein sequence ID" value="GAE36748.1"/>
    <property type="molecule type" value="Genomic_DNA"/>
</dbReference>
<dbReference type="AlphaFoldDB" id="W4QYK2"/>
<keyword evidence="3" id="KW-1185">Reference proteome</keyword>
<feature type="domain" description="Peptidase S9 prolyl oligopeptidase catalytic" evidence="1">
    <location>
        <begin position="49"/>
        <end position="256"/>
    </location>
</feature>
<keyword evidence="2" id="KW-0378">Hydrolase</keyword>
<evidence type="ECO:0000259" key="1">
    <source>
        <dbReference type="Pfam" id="PF00326"/>
    </source>
</evidence>
<sequence length="261" mass="29253">MQSTTTRFHHNKLSASIHYPDSATELAPAIIFVHGFIGNKVGAHRLFYQAANYLTQNGFICFRFDFGGCGESDGEYEHVTVTKQLDELNAAIEYVSGLKGVNPEEITLIGHSLGGAITALTAPKYPQFKQVVLWSPVARPYTDITSITGEEAVQTAEIEGTFDYNGFLLSHAFFTDLKQHDPLQTITSYQGDVLLIHGDQDHDVPVKNINLYLEFLQRKGQATDYTLISGGDHTFANHHWKKRLFKETTSWLLNRVNLEAF</sequence>
<evidence type="ECO:0000313" key="3">
    <source>
        <dbReference type="Proteomes" id="UP000018896"/>
    </source>
</evidence>
<dbReference type="RefSeq" id="WP_035666902.1">
    <property type="nucleotide sequence ID" value="NZ_BAUV01000042.1"/>
</dbReference>
<dbReference type="InterPro" id="IPR053145">
    <property type="entry name" value="AB_hydrolase_Est10"/>
</dbReference>
<dbReference type="GO" id="GO:0006508">
    <property type="term" value="P:proteolysis"/>
    <property type="evidence" value="ECO:0007669"/>
    <property type="project" value="InterPro"/>
</dbReference>
<dbReference type="OrthoDB" id="9780269at2"/>
<accession>W4QYK2</accession>
<proteinExistence type="predicted"/>
<name>W4QYK2_HALA3</name>
<dbReference type="Pfam" id="PF00326">
    <property type="entry name" value="Peptidase_S9"/>
    <property type="match status" value="1"/>
</dbReference>
<dbReference type="InterPro" id="IPR001375">
    <property type="entry name" value="Peptidase_S9_cat"/>
</dbReference>